<comment type="caution">
    <text evidence="2">The sequence shown here is derived from an EMBL/GenBank/DDBJ whole genome shotgun (WGS) entry which is preliminary data.</text>
</comment>
<sequence>MFELCGLSDNFVVNVPIYLDIEHSAQVDVARSEKVNLECLGQVVLNTNDSDTTMIDGLGVAGWGVVAWKQKLQCLARHQSVRTLGLIQEGVNCIK</sequence>
<evidence type="ECO:0000313" key="2">
    <source>
        <dbReference type="EMBL" id="KAF5740382.1"/>
    </source>
</evidence>
<dbReference type="InParanoid" id="A0A7J7D1Z5"/>
<evidence type="ECO:0000256" key="1">
    <source>
        <dbReference type="ARBA" id="ARBA00023004"/>
    </source>
</evidence>
<keyword evidence="3" id="KW-1185">Reference proteome</keyword>
<name>A0A7J7D1Z5_TRIWF</name>
<accession>A0A7J7D1Z5</accession>
<dbReference type="InterPro" id="IPR015931">
    <property type="entry name" value="Acnase/IPM_dHydase_lsu_aba_1/3"/>
</dbReference>
<dbReference type="EMBL" id="JAAARO010000011">
    <property type="protein sequence ID" value="KAF5740382.1"/>
    <property type="molecule type" value="Genomic_DNA"/>
</dbReference>
<dbReference type="Gene3D" id="3.30.499.10">
    <property type="entry name" value="Aconitase, domain 3"/>
    <property type="match status" value="1"/>
</dbReference>
<dbReference type="SUPFAM" id="SSF53732">
    <property type="entry name" value="Aconitase iron-sulfur domain"/>
    <property type="match status" value="1"/>
</dbReference>
<dbReference type="InterPro" id="IPR036008">
    <property type="entry name" value="Aconitase_4Fe-4S_dom"/>
</dbReference>
<gene>
    <name evidence="2" type="ORF">HS088_TW11G00451</name>
</gene>
<organism evidence="2 3">
    <name type="scientific">Tripterygium wilfordii</name>
    <name type="common">Thunder God vine</name>
    <dbReference type="NCBI Taxonomy" id="458696"/>
    <lineage>
        <taxon>Eukaryota</taxon>
        <taxon>Viridiplantae</taxon>
        <taxon>Streptophyta</taxon>
        <taxon>Embryophyta</taxon>
        <taxon>Tracheophyta</taxon>
        <taxon>Spermatophyta</taxon>
        <taxon>Magnoliopsida</taxon>
        <taxon>eudicotyledons</taxon>
        <taxon>Gunneridae</taxon>
        <taxon>Pentapetalae</taxon>
        <taxon>rosids</taxon>
        <taxon>fabids</taxon>
        <taxon>Celastrales</taxon>
        <taxon>Celastraceae</taxon>
        <taxon>Tripterygium</taxon>
    </lineage>
</organism>
<keyword evidence="1" id="KW-0408">Iron</keyword>
<dbReference type="Proteomes" id="UP000593562">
    <property type="component" value="Unassembled WGS sequence"/>
</dbReference>
<dbReference type="AlphaFoldDB" id="A0A7J7D1Z5"/>
<evidence type="ECO:0000313" key="3">
    <source>
        <dbReference type="Proteomes" id="UP000593562"/>
    </source>
</evidence>
<protein>
    <submittedName>
        <fullName evidence="2">Aconitate hydratase cytoplasmic</fullName>
    </submittedName>
</protein>
<proteinExistence type="predicted"/>
<reference evidence="2 3" key="1">
    <citation type="journal article" date="2020" name="Nat. Commun.">
        <title>Genome of Tripterygium wilfordii and identification of cytochrome P450 involved in triptolide biosynthesis.</title>
        <authorList>
            <person name="Tu L."/>
            <person name="Su P."/>
            <person name="Zhang Z."/>
            <person name="Gao L."/>
            <person name="Wang J."/>
            <person name="Hu T."/>
            <person name="Zhou J."/>
            <person name="Zhang Y."/>
            <person name="Zhao Y."/>
            <person name="Liu Y."/>
            <person name="Song Y."/>
            <person name="Tong Y."/>
            <person name="Lu Y."/>
            <person name="Yang J."/>
            <person name="Xu C."/>
            <person name="Jia M."/>
            <person name="Peters R.J."/>
            <person name="Huang L."/>
            <person name="Gao W."/>
        </authorList>
    </citation>
    <scope>NUCLEOTIDE SEQUENCE [LARGE SCALE GENOMIC DNA]</scope>
    <source>
        <strain evidence="3">cv. XIE 37</strain>
        <tissue evidence="2">Leaf</tissue>
    </source>
</reference>